<dbReference type="RefSeq" id="WP_344115871.1">
    <property type="nucleotide sequence ID" value="NZ_BAAABW010000002.1"/>
</dbReference>
<keyword evidence="3" id="KW-1185">Reference proteome</keyword>
<proteinExistence type="predicted"/>
<gene>
    <name evidence="2" type="ORF">GCM10010319_06820</name>
</gene>
<name>A0ABN0WDI3_9ACTN</name>
<comment type="caution">
    <text evidence="2">The sequence shown here is derived from an EMBL/GenBank/DDBJ whole genome shotgun (WGS) entry which is preliminary data.</text>
</comment>
<accession>A0ABN0WDI3</accession>
<dbReference type="InterPro" id="IPR012924">
    <property type="entry name" value="TfuA_core"/>
</dbReference>
<evidence type="ECO:0000313" key="2">
    <source>
        <dbReference type="EMBL" id="GAA0333501.1"/>
    </source>
</evidence>
<reference evidence="2 3" key="1">
    <citation type="journal article" date="2019" name="Int. J. Syst. Evol. Microbiol.">
        <title>The Global Catalogue of Microorganisms (GCM) 10K type strain sequencing project: providing services to taxonomists for standard genome sequencing and annotation.</title>
        <authorList>
            <consortium name="The Broad Institute Genomics Platform"/>
            <consortium name="The Broad Institute Genome Sequencing Center for Infectious Disease"/>
            <person name="Wu L."/>
            <person name="Ma J."/>
        </authorList>
    </citation>
    <scope>NUCLEOTIDE SEQUENCE [LARGE SCALE GENOMIC DNA]</scope>
    <source>
        <strain evidence="2 3">JCM 4565</strain>
    </source>
</reference>
<organism evidence="2 3">
    <name type="scientific">Streptomyces blastmyceticus</name>
    <dbReference type="NCBI Taxonomy" id="68180"/>
    <lineage>
        <taxon>Bacteria</taxon>
        <taxon>Bacillati</taxon>
        <taxon>Actinomycetota</taxon>
        <taxon>Actinomycetes</taxon>
        <taxon>Kitasatosporales</taxon>
        <taxon>Streptomycetaceae</taxon>
        <taxon>Streptomyces</taxon>
    </lineage>
</organism>
<evidence type="ECO:0000313" key="3">
    <source>
        <dbReference type="Proteomes" id="UP001500063"/>
    </source>
</evidence>
<sequence>MAVHVFVGPSCPSSLMLKDYPEFLLHEPVKHGDLFSAALTAEDVIVIVDGVYHHRLALRHKEILDALARGVTVLGAASIGALRAAELDTLGMIGVGNVYRWYRDGVFEGDDAVSVAHRETGSLASINVPLVNLYAAILAACDSGVLRQEAARSLMACLEREYYPLRTPERVLAIAEECGESAFGPWYREQTGANPGVFDQKQADALEAFALAEKLNVLPCAVVRPQARGVERDWRTEYQRRWRNRFATADPALHHRLAYQQIFDPGFPDVWWDFLHSSSDPACSGASDGFRGHVLRQLGPTAAQWLDEPELRVRITAVMCPLPDLADLHESGLLLRRESIQDRVRVTDWLGQTRHHLDNHPGRSLLQIRENLCARLLAQIWGVGIGRELAAECGRRGFPSVRQAAIAFRPLAIGYLSGARASAMSGGPDHA</sequence>
<evidence type="ECO:0000259" key="1">
    <source>
        <dbReference type="Pfam" id="PF07812"/>
    </source>
</evidence>
<feature type="domain" description="TfuA-like core" evidence="1">
    <location>
        <begin position="49"/>
        <end position="167"/>
    </location>
</feature>
<dbReference type="Pfam" id="PF07812">
    <property type="entry name" value="TfuA"/>
    <property type="match status" value="1"/>
</dbReference>
<dbReference type="EMBL" id="BAAABW010000002">
    <property type="protein sequence ID" value="GAA0333501.1"/>
    <property type="molecule type" value="Genomic_DNA"/>
</dbReference>
<dbReference type="Proteomes" id="UP001500063">
    <property type="component" value="Unassembled WGS sequence"/>
</dbReference>
<protein>
    <recommendedName>
        <fullName evidence="1">TfuA-like core domain-containing protein</fullName>
    </recommendedName>
</protein>